<dbReference type="PANTHER" id="PTHR44307">
    <property type="entry name" value="PHOSPHOETHANOLAMINE METHYLTRANSFERASE"/>
    <property type="match status" value="1"/>
</dbReference>
<dbReference type="KEGG" id="lak:106152432"/>
<reference evidence="12" key="1">
    <citation type="submission" date="2025-08" db="UniProtKB">
        <authorList>
            <consortium name="RefSeq"/>
        </authorList>
    </citation>
    <scope>IDENTIFICATION</scope>
    <source>
        <tissue evidence="12">Gonads</tissue>
    </source>
</reference>
<dbReference type="OrthoDB" id="8300214at2759"/>
<dbReference type="InterPro" id="IPR029063">
    <property type="entry name" value="SAM-dependent_MTases_sf"/>
</dbReference>
<dbReference type="SUPFAM" id="SSF53335">
    <property type="entry name" value="S-adenosyl-L-methionine-dependent methyltransferases"/>
    <property type="match status" value="2"/>
</dbReference>
<proteinExistence type="predicted"/>
<keyword evidence="3" id="KW-0489">Methyltransferase</keyword>
<protein>
    <recommendedName>
        <fullName evidence="5">phosphoethanolamine N-methyltransferase</fullName>
        <ecNumber evidence="5">2.1.1.103</ecNumber>
    </recommendedName>
</protein>
<dbReference type="Pfam" id="PF13649">
    <property type="entry name" value="Methyltransf_25"/>
    <property type="match status" value="1"/>
</dbReference>
<feature type="domain" description="Methyltransferase" evidence="10">
    <location>
        <begin position="281"/>
        <end position="399"/>
    </location>
</feature>
<comment type="catalytic activity">
    <reaction evidence="7">
        <text>phosphoethanolamine + S-adenosyl-L-methionine = N-methylethanolamine phosphate + S-adenosyl-L-homocysteine + H(+)</text>
        <dbReference type="Rhea" id="RHEA:20365"/>
        <dbReference type="ChEBI" id="CHEBI:15378"/>
        <dbReference type="ChEBI" id="CHEBI:57781"/>
        <dbReference type="ChEBI" id="CHEBI:57856"/>
        <dbReference type="ChEBI" id="CHEBI:58190"/>
        <dbReference type="ChEBI" id="CHEBI:59789"/>
        <dbReference type="EC" id="2.1.1.103"/>
    </reaction>
    <physiologicalReaction direction="left-to-right" evidence="7">
        <dbReference type="Rhea" id="RHEA:20366"/>
    </physiologicalReaction>
</comment>
<dbReference type="GO" id="GO:0000234">
    <property type="term" value="F:phosphoethanolamine N-methyltransferase activity"/>
    <property type="evidence" value="ECO:0007669"/>
    <property type="project" value="UniProtKB-EC"/>
</dbReference>
<evidence type="ECO:0000259" key="9">
    <source>
        <dbReference type="Pfam" id="PF13649"/>
    </source>
</evidence>
<keyword evidence="11" id="KW-1185">Reference proteome</keyword>
<evidence type="ECO:0000313" key="11">
    <source>
        <dbReference type="Proteomes" id="UP000085678"/>
    </source>
</evidence>
<evidence type="ECO:0000313" key="12">
    <source>
        <dbReference type="RefSeq" id="XP_013381456.1"/>
    </source>
</evidence>
<keyword evidence="4" id="KW-0808">Transferase</keyword>
<comment type="catalytic activity">
    <reaction evidence="6">
        <text>N,N-dimethylethanolamine phosphate + S-adenosyl-L-methionine = phosphocholine + S-adenosyl-L-homocysteine + H(+)</text>
        <dbReference type="Rhea" id="RHEA:25325"/>
        <dbReference type="ChEBI" id="CHEBI:15378"/>
        <dbReference type="ChEBI" id="CHEBI:57856"/>
        <dbReference type="ChEBI" id="CHEBI:58641"/>
        <dbReference type="ChEBI" id="CHEBI:59789"/>
        <dbReference type="ChEBI" id="CHEBI:295975"/>
        <dbReference type="EC" id="2.1.1.103"/>
    </reaction>
    <physiologicalReaction direction="left-to-right" evidence="6">
        <dbReference type="Rhea" id="RHEA:25326"/>
    </physiologicalReaction>
</comment>
<dbReference type="GO" id="GO:0032259">
    <property type="term" value="P:methylation"/>
    <property type="evidence" value="ECO:0007669"/>
    <property type="project" value="UniProtKB-KW"/>
</dbReference>
<evidence type="ECO:0000256" key="4">
    <source>
        <dbReference type="ARBA" id="ARBA00022679"/>
    </source>
</evidence>
<dbReference type="PANTHER" id="PTHR44307:SF2">
    <property type="entry name" value="PHOSPHOETHANOLAMINE METHYLTRANSFERASE ISOFORM X1"/>
    <property type="match status" value="1"/>
</dbReference>
<evidence type="ECO:0000256" key="5">
    <source>
        <dbReference type="ARBA" id="ARBA00035674"/>
    </source>
</evidence>
<evidence type="ECO:0000256" key="1">
    <source>
        <dbReference type="ARBA" id="ARBA00004969"/>
    </source>
</evidence>
<organism evidence="11 12">
    <name type="scientific">Lingula anatina</name>
    <name type="common">Brachiopod</name>
    <name type="synonym">Lingula unguis</name>
    <dbReference type="NCBI Taxonomy" id="7574"/>
    <lineage>
        <taxon>Eukaryota</taxon>
        <taxon>Metazoa</taxon>
        <taxon>Spiralia</taxon>
        <taxon>Lophotrochozoa</taxon>
        <taxon>Brachiopoda</taxon>
        <taxon>Linguliformea</taxon>
        <taxon>Lingulata</taxon>
        <taxon>Lingulida</taxon>
        <taxon>Linguloidea</taxon>
        <taxon>Lingulidae</taxon>
        <taxon>Lingula</taxon>
    </lineage>
</organism>
<dbReference type="InterPro" id="IPR025714">
    <property type="entry name" value="Methyltranfer_dom"/>
</dbReference>
<dbReference type="CDD" id="cd02440">
    <property type="entry name" value="AdoMet_MTases"/>
    <property type="match status" value="2"/>
</dbReference>
<dbReference type="GeneID" id="106152432"/>
<dbReference type="Pfam" id="PF13847">
    <property type="entry name" value="Methyltransf_31"/>
    <property type="match status" value="1"/>
</dbReference>
<comment type="pathway">
    <text evidence="1">Phospholipid metabolism; phosphatidylcholine biosynthesis.</text>
</comment>
<dbReference type="AlphaFoldDB" id="A0A1S3H7J1"/>
<comment type="pathway">
    <text evidence="2">Lipid metabolism.</text>
</comment>
<dbReference type="EC" id="2.1.1.103" evidence="5"/>
<name>A0A1S3H7J1_LINAN</name>
<dbReference type="RefSeq" id="XP_013381456.1">
    <property type="nucleotide sequence ID" value="XM_013526002.1"/>
</dbReference>
<feature type="domain" description="Methyltransferase" evidence="9">
    <location>
        <begin position="55"/>
        <end position="147"/>
    </location>
</feature>
<dbReference type="STRING" id="7574.A0A1S3H7J1"/>
<evidence type="ECO:0000259" key="10">
    <source>
        <dbReference type="Pfam" id="PF13847"/>
    </source>
</evidence>
<evidence type="ECO:0000256" key="7">
    <source>
        <dbReference type="ARBA" id="ARBA00047622"/>
    </source>
</evidence>
<comment type="catalytic activity">
    <reaction evidence="8">
        <text>N-methylethanolamine phosphate + S-adenosyl-L-methionine = N,N-dimethylethanolamine phosphate + S-adenosyl-L-homocysteine + H(+)</text>
        <dbReference type="Rhea" id="RHEA:25321"/>
        <dbReference type="ChEBI" id="CHEBI:15378"/>
        <dbReference type="ChEBI" id="CHEBI:57781"/>
        <dbReference type="ChEBI" id="CHEBI:57856"/>
        <dbReference type="ChEBI" id="CHEBI:58641"/>
        <dbReference type="ChEBI" id="CHEBI:59789"/>
        <dbReference type="EC" id="2.1.1.103"/>
    </reaction>
    <physiologicalReaction direction="left-to-right" evidence="8">
        <dbReference type="Rhea" id="RHEA:25322"/>
    </physiologicalReaction>
</comment>
<accession>A0A1S3H7J1</accession>
<evidence type="ECO:0000256" key="8">
    <source>
        <dbReference type="ARBA" id="ARBA00047841"/>
    </source>
</evidence>
<sequence length="494" mass="56524">MAADETRHDMTQFWESHSKDATLQEMMLDSNAELLCKEEIPEILELIPSLEGKTVLELGSGIGRFTSVLADKAKQVTAVDFMQKFVDKNKELNGHCGNVEFLCADVTKLDLPEGKYDLVFSNWLFMYLGDEEVRAVAEKILSWLKDGCYFFFRESCFHQSGDKKREANPTKYRDPATYSNLFKSVSVPVPDGTNLFEVILSKSIQTYVKLKDNSNQVCWLMHKMHSNTAAAFGHKTFQDFLDNQQYSRNGILRYEMIFGRHFVSTGGLETTEEFVKMLDLKPGQRVLDVGAGIGGSAFHMAEKYGAHVLAVDLSENMIGIGLERANEIRDKRVQFEVADATKREYPPESFDVVYSRDTILHIADKETLFRRLLSFLKPGGKLLISDYCCSDGDHSENFKKYVAQRGYHLLTPTEYGKVLEKVGFVNVRAEDRTDHFIDVLQRELKRTESIKDDFIKKFSEEDYNYIVEGWKVKIARCSGTGEQRWGLFYAEKPQ</sequence>
<dbReference type="Gene3D" id="3.40.50.150">
    <property type="entry name" value="Vaccinia Virus protein VP39"/>
    <property type="match status" value="2"/>
</dbReference>
<dbReference type="InterPro" id="IPR041698">
    <property type="entry name" value="Methyltransf_25"/>
</dbReference>
<gene>
    <name evidence="12" type="primary">LOC106152432</name>
</gene>
<dbReference type="Proteomes" id="UP000085678">
    <property type="component" value="Unplaced"/>
</dbReference>
<dbReference type="InParanoid" id="A0A1S3H7J1"/>
<evidence type="ECO:0000256" key="2">
    <source>
        <dbReference type="ARBA" id="ARBA00005189"/>
    </source>
</evidence>
<evidence type="ECO:0000256" key="3">
    <source>
        <dbReference type="ARBA" id="ARBA00022603"/>
    </source>
</evidence>
<evidence type="ECO:0000256" key="6">
    <source>
        <dbReference type="ARBA" id="ARBA00047619"/>
    </source>
</evidence>